<keyword evidence="2" id="KW-0805">Transcription regulation</keyword>
<feature type="region of interest" description="Disordered" evidence="7">
    <location>
        <begin position="1"/>
        <end position="28"/>
    </location>
</feature>
<feature type="DNA-binding region" description="HMG box" evidence="6">
    <location>
        <begin position="56"/>
        <end position="124"/>
    </location>
</feature>
<keyword evidence="11" id="KW-1185">Reference proteome</keyword>
<protein>
    <submittedName>
        <fullName evidence="10">SRY-box transcription factor 19b</fullName>
    </submittedName>
</protein>
<dbReference type="PANTHER" id="PTHR10270:SF283">
    <property type="entry name" value="TRANSCRIPTION FACTOR SOX-19A-RELATED"/>
    <property type="match status" value="1"/>
</dbReference>
<organism evidence="10 11">
    <name type="scientific">Fundulus heteroclitus</name>
    <name type="common">Killifish</name>
    <name type="synonym">Mummichog</name>
    <dbReference type="NCBI Taxonomy" id="8078"/>
    <lineage>
        <taxon>Eukaryota</taxon>
        <taxon>Metazoa</taxon>
        <taxon>Chordata</taxon>
        <taxon>Craniata</taxon>
        <taxon>Vertebrata</taxon>
        <taxon>Euteleostomi</taxon>
        <taxon>Actinopterygii</taxon>
        <taxon>Neopterygii</taxon>
        <taxon>Teleostei</taxon>
        <taxon>Neoteleostei</taxon>
        <taxon>Acanthomorphata</taxon>
        <taxon>Ovalentaria</taxon>
        <taxon>Atherinomorphae</taxon>
        <taxon>Cyprinodontiformes</taxon>
        <taxon>Fundulidae</taxon>
        <taxon>Fundulus</taxon>
    </lineage>
</organism>
<evidence type="ECO:0000256" key="8">
    <source>
        <dbReference type="SAM" id="Phobius"/>
    </source>
</evidence>
<evidence type="ECO:0000256" key="5">
    <source>
        <dbReference type="ARBA" id="ARBA00023242"/>
    </source>
</evidence>
<dbReference type="GO" id="GO:0000978">
    <property type="term" value="F:RNA polymerase II cis-regulatory region sequence-specific DNA binding"/>
    <property type="evidence" value="ECO:0007669"/>
    <property type="project" value="TreeGrafter"/>
</dbReference>
<name>A0A3Q2TCX1_FUNHE</name>
<keyword evidence="5 6" id="KW-0539">Nucleus</keyword>
<proteinExistence type="predicted"/>
<dbReference type="Ensembl" id="ENSFHET00000020814.1">
    <property type="protein sequence ID" value="ENSFHEP00000013290.1"/>
    <property type="gene ID" value="ENSFHEG00000014796.1"/>
</dbReference>
<dbReference type="PANTHER" id="PTHR10270">
    <property type="entry name" value="SOX TRANSCRIPTION FACTOR"/>
    <property type="match status" value="1"/>
</dbReference>
<dbReference type="AlphaFoldDB" id="A0A3Q2TCX1"/>
<dbReference type="InterPro" id="IPR009071">
    <property type="entry name" value="HMG_box_dom"/>
</dbReference>
<evidence type="ECO:0000256" key="7">
    <source>
        <dbReference type="SAM" id="MobiDB-lite"/>
    </source>
</evidence>
<keyword evidence="4" id="KW-0804">Transcription</keyword>
<dbReference type="Pfam" id="PF12336">
    <property type="entry name" value="SOXp"/>
    <property type="match status" value="1"/>
</dbReference>
<feature type="domain" description="HMG box" evidence="9">
    <location>
        <begin position="56"/>
        <end position="124"/>
    </location>
</feature>
<evidence type="ECO:0000259" key="9">
    <source>
        <dbReference type="PROSITE" id="PS50118"/>
    </source>
</evidence>
<evidence type="ECO:0000313" key="10">
    <source>
        <dbReference type="Ensembl" id="ENSFHEP00000013290.1"/>
    </source>
</evidence>
<evidence type="ECO:0000256" key="6">
    <source>
        <dbReference type="PROSITE-ProRule" id="PRU00267"/>
    </source>
</evidence>
<dbReference type="FunFam" id="1.10.30.10:FF:000002">
    <property type="entry name" value="transcription factor Sox-2"/>
    <property type="match status" value="1"/>
</dbReference>
<keyword evidence="8" id="KW-0472">Membrane</keyword>
<dbReference type="InterPro" id="IPR050140">
    <property type="entry name" value="SRY-related_HMG-box_TF-like"/>
</dbReference>
<dbReference type="InterPro" id="IPR022097">
    <property type="entry name" value="SOX_fam"/>
</dbReference>
<dbReference type="Gene3D" id="1.10.30.10">
    <property type="entry name" value="High mobility group box domain"/>
    <property type="match status" value="1"/>
</dbReference>
<dbReference type="GO" id="GO:0000122">
    <property type="term" value="P:negative regulation of transcription by RNA polymerase II"/>
    <property type="evidence" value="ECO:0007669"/>
    <property type="project" value="TreeGrafter"/>
</dbReference>
<sequence length="349" mass="38983">MYSLMEHELKPNGPPQTHQPPGMSPITGSLSGSIGTSGNSLPKTACAPGADPMDKVKRPMNAFMVWSRGQRRKMAQENPKMHNSEISKRLGAEWKLLTDAEKRPFIDEAKRLRAVHMKEYPDYKYKPRRKNKPLLKKDAQVGKYPLSAGNLLTAAVQNQGGSPRMDGYGWAPTGGYTGMQSEALSYTQQLHRYDLSALQYPPAMTAAQTYMSGANSYSPMSYSNSPQQLSPVNMPMVKAEPVSHSPSTGTPNHHRGPLQDISQLKSCVQVRKPPLGQSVLHLQETKGTLCVQTLFFFFSKCSGKIPIWRRSLFTSNHQIPVLVLTRCTIIFCIYDFCLLILVFRFNLCM</sequence>
<evidence type="ECO:0000313" key="11">
    <source>
        <dbReference type="Proteomes" id="UP000265000"/>
    </source>
</evidence>
<dbReference type="SMART" id="SM00398">
    <property type="entry name" value="HMG"/>
    <property type="match status" value="1"/>
</dbReference>
<feature type="transmembrane region" description="Helical" evidence="8">
    <location>
        <begin position="319"/>
        <end position="343"/>
    </location>
</feature>
<reference evidence="10" key="2">
    <citation type="submission" date="2025-09" db="UniProtKB">
        <authorList>
            <consortium name="Ensembl"/>
        </authorList>
    </citation>
    <scope>IDENTIFICATION</scope>
</reference>
<evidence type="ECO:0000256" key="3">
    <source>
        <dbReference type="ARBA" id="ARBA00023125"/>
    </source>
</evidence>
<keyword evidence="8" id="KW-0812">Transmembrane</keyword>
<keyword evidence="3 6" id="KW-0238">DNA-binding</keyword>
<dbReference type="GO" id="GO:0030182">
    <property type="term" value="P:neuron differentiation"/>
    <property type="evidence" value="ECO:0007669"/>
    <property type="project" value="TreeGrafter"/>
</dbReference>
<dbReference type="GO" id="GO:0001228">
    <property type="term" value="F:DNA-binding transcription activator activity, RNA polymerase II-specific"/>
    <property type="evidence" value="ECO:0007669"/>
    <property type="project" value="TreeGrafter"/>
</dbReference>
<accession>A0A3Q2TCX1</accession>
<dbReference type="Proteomes" id="UP000265000">
    <property type="component" value="Unplaced"/>
</dbReference>
<evidence type="ECO:0000256" key="1">
    <source>
        <dbReference type="ARBA" id="ARBA00004123"/>
    </source>
</evidence>
<evidence type="ECO:0000256" key="2">
    <source>
        <dbReference type="ARBA" id="ARBA00023015"/>
    </source>
</evidence>
<feature type="compositionally biased region" description="Basic and acidic residues" evidence="7">
    <location>
        <begin position="1"/>
        <end position="10"/>
    </location>
</feature>
<dbReference type="SUPFAM" id="SSF47095">
    <property type="entry name" value="HMG-box"/>
    <property type="match status" value="1"/>
</dbReference>
<evidence type="ECO:0000256" key="4">
    <source>
        <dbReference type="ARBA" id="ARBA00023163"/>
    </source>
</evidence>
<dbReference type="PROSITE" id="PS50118">
    <property type="entry name" value="HMG_BOX_2"/>
    <property type="match status" value="1"/>
</dbReference>
<dbReference type="CDD" id="cd01388">
    <property type="entry name" value="HMG-box_SoxB"/>
    <property type="match status" value="1"/>
</dbReference>
<dbReference type="Pfam" id="PF00505">
    <property type="entry name" value="HMG_box"/>
    <property type="match status" value="1"/>
</dbReference>
<reference evidence="10" key="1">
    <citation type="submission" date="2025-08" db="UniProtKB">
        <authorList>
            <consortium name="Ensembl"/>
        </authorList>
    </citation>
    <scope>IDENTIFICATION</scope>
</reference>
<dbReference type="GO" id="GO:0005634">
    <property type="term" value="C:nucleus"/>
    <property type="evidence" value="ECO:0007669"/>
    <property type="project" value="UniProtKB-SubCell"/>
</dbReference>
<dbReference type="STRING" id="8078.ENSFHEP00000013290"/>
<keyword evidence="8" id="KW-1133">Transmembrane helix</keyword>
<dbReference type="InterPro" id="IPR036910">
    <property type="entry name" value="HMG_box_dom_sf"/>
</dbReference>
<dbReference type="GO" id="GO:0007420">
    <property type="term" value="P:brain development"/>
    <property type="evidence" value="ECO:0007669"/>
    <property type="project" value="TreeGrafter"/>
</dbReference>
<comment type="subcellular location">
    <subcellularLocation>
        <location evidence="1">Nucleus</location>
    </subcellularLocation>
</comment>
<dbReference type="GeneTree" id="ENSGT00940000165992"/>